<dbReference type="Proteomes" id="UP000583752">
    <property type="component" value="Unassembled WGS sequence"/>
</dbReference>
<dbReference type="PANTHER" id="PTHR22946">
    <property type="entry name" value="DIENELACTONE HYDROLASE DOMAIN-CONTAINING PROTEIN-RELATED"/>
    <property type="match status" value="1"/>
</dbReference>
<evidence type="ECO:0000313" key="2">
    <source>
        <dbReference type="EMBL" id="NML59569.1"/>
    </source>
</evidence>
<evidence type="ECO:0000259" key="1">
    <source>
        <dbReference type="Pfam" id="PF02129"/>
    </source>
</evidence>
<organism evidence="2 3">
    <name type="scientific">Massilia polaris</name>
    <dbReference type="NCBI Taxonomy" id="2728846"/>
    <lineage>
        <taxon>Bacteria</taxon>
        <taxon>Pseudomonadati</taxon>
        <taxon>Pseudomonadota</taxon>
        <taxon>Betaproteobacteria</taxon>
        <taxon>Burkholderiales</taxon>
        <taxon>Oxalobacteraceae</taxon>
        <taxon>Telluria group</taxon>
        <taxon>Massilia</taxon>
    </lineage>
</organism>
<evidence type="ECO:0000313" key="3">
    <source>
        <dbReference type="Proteomes" id="UP000583752"/>
    </source>
</evidence>
<accession>A0A848HHC2</accession>
<dbReference type="InterPro" id="IPR029058">
    <property type="entry name" value="AB_hydrolase_fold"/>
</dbReference>
<proteinExistence type="predicted"/>
<dbReference type="SUPFAM" id="SSF53474">
    <property type="entry name" value="alpha/beta-Hydrolases"/>
    <property type="match status" value="1"/>
</dbReference>
<comment type="caution">
    <text evidence="2">The sequence shown here is derived from an EMBL/GenBank/DDBJ whole genome shotgun (WGS) entry which is preliminary data.</text>
</comment>
<dbReference type="AlphaFoldDB" id="A0A848HHC2"/>
<protein>
    <submittedName>
        <fullName evidence="2">Prolyl oligopeptidase family serine peptidase</fullName>
    </submittedName>
</protein>
<name>A0A848HHC2_9BURK</name>
<dbReference type="GO" id="GO:0016787">
    <property type="term" value="F:hydrolase activity"/>
    <property type="evidence" value="ECO:0007669"/>
    <property type="project" value="InterPro"/>
</dbReference>
<dbReference type="EMBL" id="JABBGG010000001">
    <property type="protein sequence ID" value="NML59569.1"/>
    <property type="molecule type" value="Genomic_DNA"/>
</dbReference>
<feature type="domain" description="Xaa-Pro dipeptidyl-peptidase-like" evidence="1">
    <location>
        <begin position="62"/>
        <end position="195"/>
    </location>
</feature>
<gene>
    <name evidence="2" type="ORF">HHL21_00375</name>
</gene>
<dbReference type="InterPro" id="IPR050261">
    <property type="entry name" value="FrsA_esterase"/>
</dbReference>
<sequence length="422" mass="45916">MHREPEIVTATLRFRTAARRLATATVTCLALTPLLAIEQELPLDYRLNEQVIMVPAGPQGEARLQTTVFRPNGDGPFPLLIINHGKEPGDPRGQARDRFIFMATAFVKRGYAVMVPMRRGFSNSIGAYVDHGCDMRANGYGQAHDIKSTIAYARKQKWIDDHRIVVAGQSYGGLATVAMGTEVIEGVRGLINIAGGLRDDGAGCDWRAELVNAFANYGANNKIASLWMYGFNDSLFGPNLAARMHDAFVRSGGQARLIAFGPFKRDAHGMIASRDGEKVWWPDTERFLQQIGMPTEEVFSIADAPAVPKTDYATVDDIDAVPYLGEAGRAAYREYLSKMTPRAFAVSSNGAWCWAEEGEAPEKRALATCAKSSGQDCKLYSVDDYVVWQGPRMPVVDADEGQLASTATGGAGISEAEADAPR</sequence>
<dbReference type="Pfam" id="PF02129">
    <property type="entry name" value="Peptidase_S15"/>
    <property type="match status" value="1"/>
</dbReference>
<reference evidence="2 3" key="1">
    <citation type="submission" date="2020-04" db="EMBL/GenBank/DDBJ databases">
        <title>Massilia sp. RP-1-19 isolated from soil.</title>
        <authorList>
            <person name="Dahal R.H."/>
        </authorList>
    </citation>
    <scope>NUCLEOTIDE SEQUENCE [LARGE SCALE GENOMIC DNA]</scope>
    <source>
        <strain evidence="2 3">RP-1-19</strain>
    </source>
</reference>
<dbReference type="Gene3D" id="3.40.50.1820">
    <property type="entry name" value="alpha/beta hydrolase"/>
    <property type="match status" value="1"/>
</dbReference>
<dbReference type="InterPro" id="IPR000383">
    <property type="entry name" value="Xaa-Pro-like_dom"/>
</dbReference>
<keyword evidence="3" id="KW-1185">Reference proteome</keyword>